<comment type="caution">
    <text evidence="1">The sequence shown here is derived from an EMBL/GenBank/DDBJ whole genome shotgun (WGS) entry which is preliminary data.</text>
</comment>
<dbReference type="EMBL" id="JAJFAZ020000006">
    <property type="protein sequence ID" value="KAI5323166.1"/>
    <property type="molecule type" value="Genomic_DNA"/>
</dbReference>
<proteinExistence type="predicted"/>
<evidence type="ECO:0000313" key="2">
    <source>
        <dbReference type="Proteomes" id="UP001054821"/>
    </source>
</evidence>
<dbReference type="AlphaFoldDB" id="A0AAD4YVQ7"/>
<sequence>MEESAGAFIGDWESPSNRPVHFRIPTTFQIVVAEAWKQSEVSRIRLLLGAKTKKQRQQQLQQCSSAQKVVAPEPLKVDMENQTLSKRLRQLNGQNCRTENPTTARDVPFRPSRISCQEPVASFCLWPACDIWAFGVFWASVERLICKIRKRSVRPRAPVWYRPKALRCLSTNLVNNMDKAIA</sequence>
<name>A0AAD4YVQ7_PRUDU</name>
<reference evidence="1 2" key="1">
    <citation type="journal article" date="2022" name="G3 (Bethesda)">
        <title>Whole-genome sequence and methylome profiling of the almond [Prunus dulcis (Mill.) D.A. Webb] cultivar 'Nonpareil'.</title>
        <authorList>
            <person name="D'Amico-Willman K.M."/>
            <person name="Ouma W.Z."/>
            <person name="Meulia T."/>
            <person name="Sideli G.M."/>
            <person name="Gradziel T.M."/>
            <person name="Fresnedo-Ramirez J."/>
        </authorList>
    </citation>
    <scope>NUCLEOTIDE SEQUENCE [LARGE SCALE GENOMIC DNA]</scope>
    <source>
        <strain evidence="1">Clone GOH B32 T37-40</strain>
    </source>
</reference>
<protein>
    <submittedName>
        <fullName evidence="1">Uncharacterized protein</fullName>
    </submittedName>
</protein>
<dbReference type="Proteomes" id="UP001054821">
    <property type="component" value="Chromosome 6"/>
</dbReference>
<accession>A0AAD4YVQ7</accession>
<organism evidence="1 2">
    <name type="scientific">Prunus dulcis</name>
    <name type="common">Almond</name>
    <name type="synonym">Amygdalus dulcis</name>
    <dbReference type="NCBI Taxonomy" id="3755"/>
    <lineage>
        <taxon>Eukaryota</taxon>
        <taxon>Viridiplantae</taxon>
        <taxon>Streptophyta</taxon>
        <taxon>Embryophyta</taxon>
        <taxon>Tracheophyta</taxon>
        <taxon>Spermatophyta</taxon>
        <taxon>Magnoliopsida</taxon>
        <taxon>eudicotyledons</taxon>
        <taxon>Gunneridae</taxon>
        <taxon>Pentapetalae</taxon>
        <taxon>rosids</taxon>
        <taxon>fabids</taxon>
        <taxon>Rosales</taxon>
        <taxon>Rosaceae</taxon>
        <taxon>Amygdaloideae</taxon>
        <taxon>Amygdaleae</taxon>
        <taxon>Prunus</taxon>
    </lineage>
</organism>
<gene>
    <name evidence="1" type="ORF">L3X38_032238</name>
</gene>
<keyword evidence="2" id="KW-1185">Reference proteome</keyword>
<evidence type="ECO:0000313" key="1">
    <source>
        <dbReference type="EMBL" id="KAI5323166.1"/>
    </source>
</evidence>